<comment type="caution">
    <text evidence="7">The sequence shown here is derived from an EMBL/GenBank/DDBJ whole genome shotgun (WGS) entry which is preliminary data.</text>
</comment>
<feature type="transmembrane region" description="Helical" evidence="6">
    <location>
        <begin position="73"/>
        <end position="90"/>
    </location>
</feature>
<keyword evidence="5 6" id="KW-0472">Membrane</keyword>
<dbReference type="Proteomes" id="UP000237194">
    <property type="component" value="Unassembled WGS sequence"/>
</dbReference>
<feature type="transmembrane region" description="Helical" evidence="6">
    <location>
        <begin position="39"/>
        <end position="61"/>
    </location>
</feature>
<keyword evidence="4 6" id="KW-1133">Transmembrane helix</keyword>
<dbReference type="GO" id="GO:0005886">
    <property type="term" value="C:plasma membrane"/>
    <property type="evidence" value="ECO:0007669"/>
    <property type="project" value="UniProtKB-SubCell"/>
</dbReference>
<evidence type="ECO:0000256" key="2">
    <source>
        <dbReference type="ARBA" id="ARBA00022475"/>
    </source>
</evidence>
<evidence type="ECO:0000256" key="4">
    <source>
        <dbReference type="ARBA" id="ARBA00022989"/>
    </source>
</evidence>
<feature type="transmembrane region" description="Helical" evidence="6">
    <location>
        <begin position="176"/>
        <end position="193"/>
    </location>
</feature>
<dbReference type="Pfam" id="PF01810">
    <property type="entry name" value="LysE"/>
    <property type="match status" value="1"/>
</dbReference>
<feature type="transmembrane region" description="Helical" evidence="6">
    <location>
        <begin position="6"/>
        <end position="27"/>
    </location>
</feature>
<keyword evidence="2" id="KW-1003">Cell membrane</keyword>
<dbReference type="PANTHER" id="PTHR30086:SF20">
    <property type="entry name" value="ARGININE EXPORTER PROTEIN ARGO-RELATED"/>
    <property type="match status" value="1"/>
</dbReference>
<reference evidence="7 8" key="2">
    <citation type="submission" date="2018-03" db="EMBL/GenBank/DDBJ databases">
        <title>Draft genome of Pseudomonas putida strain KT-27.</title>
        <authorList>
            <person name="Yoshizawa S."/>
            <person name="Khan N.H."/>
            <person name="Nishimura M."/>
            <person name="Chiura H.X."/>
            <person name="Ogura Y."/>
            <person name="Hayashi T."/>
            <person name="Kogure K."/>
        </authorList>
    </citation>
    <scope>NUCLEOTIDE SEQUENCE [LARGE SCALE GENOMIC DNA]</scope>
    <source>
        <strain evidence="7 8">KT-27</strain>
    </source>
</reference>
<dbReference type="InterPro" id="IPR001123">
    <property type="entry name" value="LeuE-type"/>
</dbReference>
<gene>
    <name evidence="7" type="ORF">BGP80_16900</name>
</gene>
<dbReference type="GO" id="GO:0033228">
    <property type="term" value="P:cysteine export across plasma membrane"/>
    <property type="evidence" value="ECO:0007669"/>
    <property type="project" value="TreeGrafter"/>
</dbReference>
<keyword evidence="3 6" id="KW-0812">Transmembrane</keyword>
<reference evidence="7 8" key="1">
    <citation type="submission" date="2016-08" db="EMBL/GenBank/DDBJ databases">
        <authorList>
            <person name="Seilhamer J.J."/>
        </authorList>
    </citation>
    <scope>NUCLEOTIDE SEQUENCE [LARGE SCALE GENOMIC DNA]</scope>
    <source>
        <strain evidence="7 8">KT-27</strain>
    </source>
</reference>
<dbReference type="EMBL" id="MIND01000018">
    <property type="protein sequence ID" value="POF89552.1"/>
    <property type="molecule type" value="Genomic_DNA"/>
</dbReference>
<comment type="subcellular location">
    <subcellularLocation>
        <location evidence="1">Cell membrane</location>
        <topology evidence="1">Multi-pass membrane protein</topology>
    </subcellularLocation>
</comment>
<feature type="transmembrane region" description="Helical" evidence="6">
    <location>
        <begin position="139"/>
        <end position="164"/>
    </location>
</feature>
<evidence type="ECO:0000313" key="7">
    <source>
        <dbReference type="EMBL" id="POF89552.1"/>
    </source>
</evidence>
<organism evidence="7 8">
    <name type="scientific">Pseudomonas putida</name>
    <name type="common">Arthrobacter siderocapsulatus</name>
    <dbReference type="NCBI Taxonomy" id="303"/>
    <lineage>
        <taxon>Bacteria</taxon>
        <taxon>Pseudomonadati</taxon>
        <taxon>Pseudomonadota</taxon>
        <taxon>Gammaproteobacteria</taxon>
        <taxon>Pseudomonadales</taxon>
        <taxon>Pseudomonadaceae</taxon>
        <taxon>Pseudomonas</taxon>
    </lineage>
</organism>
<accession>A0A2S3WF39</accession>
<evidence type="ECO:0000256" key="3">
    <source>
        <dbReference type="ARBA" id="ARBA00022692"/>
    </source>
</evidence>
<dbReference type="GO" id="GO:0015171">
    <property type="term" value="F:amino acid transmembrane transporter activity"/>
    <property type="evidence" value="ECO:0007669"/>
    <property type="project" value="TreeGrafter"/>
</dbReference>
<dbReference type="AlphaFoldDB" id="A0A2S3WF39"/>
<dbReference type="PANTHER" id="PTHR30086">
    <property type="entry name" value="ARGININE EXPORTER PROTEIN ARGO"/>
    <property type="match status" value="1"/>
</dbReference>
<evidence type="ECO:0000313" key="8">
    <source>
        <dbReference type="Proteomes" id="UP000237194"/>
    </source>
</evidence>
<proteinExistence type="predicted"/>
<name>A0A2S3WF39_PSEPU</name>
<feature type="transmembrane region" description="Helical" evidence="6">
    <location>
        <begin position="111"/>
        <end position="133"/>
    </location>
</feature>
<evidence type="ECO:0000256" key="5">
    <source>
        <dbReference type="ARBA" id="ARBA00023136"/>
    </source>
</evidence>
<evidence type="ECO:0008006" key="9">
    <source>
        <dbReference type="Google" id="ProtNLM"/>
    </source>
</evidence>
<dbReference type="RefSeq" id="WP_103437596.1">
    <property type="nucleotide sequence ID" value="NZ_MIND01000018.1"/>
</dbReference>
<sequence>MLQSLLPFTLFALVTSISPGPTNVLILAHSARAGLRASVAPIVAASTAAAVIVWAVGLGLGEVLLRYPLAQQVMSWLGVIWLTWLGWQLLRSAGEPIQSAEQQPFGAISAASLQLINPKVWLLAVAIIGVYAAPGQPVWQLALVLLLVALPSMTSWALLGAGSARWLQSPQRLRRFNQLLAWLLIASAWSALLL</sequence>
<protein>
    <recommendedName>
        <fullName evidence="9">LysE family translocator</fullName>
    </recommendedName>
</protein>
<evidence type="ECO:0000256" key="1">
    <source>
        <dbReference type="ARBA" id="ARBA00004651"/>
    </source>
</evidence>
<evidence type="ECO:0000256" key="6">
    <source>
        <dbReference type="SAM" id="Phobius"/>
    </source>
</evidence>